<feature type="binding site" evidence="9">
    <location>
        <position position="130"/>
    </location>
    <ligand>
        <name>substrate</name>
    </ligand>
</feature>
<comment type="caution">
    <text evidence="9">Lacks conserved residue(s) required for the propagation of feature annotation.</text>
</comment>
<evidence type="ECO:0000256" key="3">
    <source>
        <dbReference type="ARBA" id="ARBA00008008"/>
    </source>
</evidence>
<comment type="caution">
    <text evidence="11">The sequence shown here is derived from an EMBL/GenBank/DDBJ whole genome shotgun (WGS) entry which is preliminary data.</text>
</comment>
<evidence type="ECO:0000256" key="6">
    <source>
        <dbReference type="ARBA" id="ARBA00022643"/>
    </source>
</evidence>
<keyword evidence="7 9" id="KW-0665">Pyrimidine biosynthesis</keyword>
<dbReference type="SUPFAM" id="SSF51395">
    <property type="entry name" value="FMN-linked oxidoreductases"/>
    <property type="match status" value="1"/>
</dbReference>
<dbReference type="GO" id="GO:0005737">
    <property type="term" value="C:cytoplasm"/>
    <property type="evidence" value="ECO:0007669"/>
    <property type="project" value="UniProtKB-SubCell"/>
</dbReference>
<dbReference type="InterPro" id="IPR012135">
    <property type="entry name" value="Dihydroorotate_DH_1_2"/>
</dbReference>
<dbReference type="Gene3D" id="3.20.20.70">
    <property type="entry name" value="Aldolase class I"/>
    <property type="match status" value="1"/>
</dbReference>
<dbReference type="PANTHER" id="PTHR48109">
    <property type="entry name" value="DIHYDROOROTATE DEHYDROGENASE (QUINONE), MITOCHONDRIAL-RELATED"/>
    <property type="match status" value="1"/>
</dbReference>
<feature type="binding site" evidence="9">
    <location>
        <begin position="268"/>
        <end position="269"/>
    </location>
    <ligand>
        <name>FMN</name>
        <dbReference type="ChEBI" id="CHEBI:58210"/>
    </ligand>
</feature>
<comment type="subcellular location">
    <subcellularLocation>
        <location evidence="1 9">Cytoplasm</location>
    </subcellularLocation>
</comment>
<dbReference type="GO" id="GO:0006207">
    <property type="term" value="P:'de novo' pyrimidine nucleobase biosynthetic process"/>
    <property type="evidence" value="ECO:0007669"/>
    <property type="project" value="InterPro"/>
</dbReference>
<dbReference type="PIRSF" id="PIRSF000164">
    <property type="entry name" value="DHO_oxidase"/>
    <property type="match status" value="1"/>
</dbReference>
<keyword evidence="4 9" id="KW-0963">Cytoplasm</keyword>
<feature type="binding site" evidence="9">
    <location>
        <position position="194"/>
    </location>
    <ligand>
        <name>FMN</name>
        <dbReference type="ChEBI" id="CHEBI:58210"/>
    </ligand>
</feature>
<evidence type="ECO:0000256" key="9">
    <source>
        <dbReference type="HAMAP-Rule" id="MF_00224"/>
    </source>
</evidence>
<dbReference type="EC" id="1.3.-.-" evidence="9"/>
<keyword evidence="8 9" id="KW-0560">Oxidoreductase</keyword>
<dbReference type="CDD" id="cd04740">
    <property type="entry name" value="DHOD_1B_like"/>
    <property type="match status" value="1"/>
</dbReference>
<dbReference type="HAMAP" id="MF_00224">
    <property type="entry name" value="DHO_dh_type1"/>
    <property type="match status" value="1"/>
</dbReference>
<evidence type="ECO:0000256" key="5">
    <source>
        <dbReference type="ARBA" id="ARBA00022630"/>
    </source>
</evidence>
<dbReference type="InterPro" id="IPR049622">
    <property type="entry name" value="Dihydroorotate_DH_I"/>
</dbReference>
<feature type="binding site" evidence="9">
    <location>
        <position position="24"/>
    </location>
    <ligand>
        <name>FMN</name>
        <dbReference type="ChEBI" id="CHEBI:58210"/>
    </ligand>
</feature>
<dbReference type="GO" id="GO:0044205">
    <property type="term" value="P:'de novo' UMP biosynthetic process"/>
    <property type="evidence" value="ECO:0007669"/>
    <property type="project" value="UniProtKB-UniRule"/>
</dbReference>
<comment type="pathway">
    <text evidence="2 9">Pyrimidine metabolism; UMP biosynthesis via de novo pathway.</text>
</comment>
<evidence type="ECO:0000256" key="4">
    <source>
        <dbReference type="ARBA" id="ARBA00022490"/>
    </source>
</evidence>
<feature type="binding site" evidence="9">
    <location>
        <position position="130"/>
    </location>
    <ligand>
        <name>FMN</name>
        <dbReference type="ChEBI" id="CHEBI:58210"/>
    </ligand>
</feature>
<feature type="binding site" evidence="9">
    <location>
        <position position="220"/>
    </location>
    <ligand>
        <name>FMN</name>
        <dbReference type="ChEBI" id="CHEBI:58210"/>
    </ligand>
</feature>
<reference evidence="11" key="2">
    <citation type="journal article" date="2021" name="Microbiome">
        <title>Successional dynamics and alternative stable states in a saline activated sludge microbial community over 9 years.</title>
        <authorList>
            <person name="Wang Y."/>
            <person name="Ye J."/>
            <person name="Ju F."/>
            <person name="Liu L."/>
            <person name="Boyd J.A."/>
            <person name="Deng Y."/>
            <person name="Parks D.H."/>
            <person name="Jiang X."/>
            <person name="Yin X."/>
            <person name="Woodcroft B.J."/>
            <person name="Tyson G.W."/>
            <person name="Hugenholtz P."/>
            <person name="Polz M.F."/>
            <person name="Zhang T."/>
        </authorList>
    </citation>
    <scope>NUCLEOTIDE SEQUENCE</scope>
    <source>
        <strain evidence="11">HKST-UBA02</strain>
    </source>
</reference>
<dbReference type="PANTHER" id="PTHR48109:SF1">
    <property type="entry name" value="DIHYDROOROTATE DEHYDROGENASE (FUMARATE)"/>
    <property type="match status" value="1"/>
</dbReference>
<gene>
    <name evidence="9" type="primary">pyrD</name>
    <name evidence="11" type="ORF">KDA27_08595</name>
</gene>
<dbReference type="PROSITE" id="PS00912">
    <property type="entry name" value="DHODEHASE_2"/>
    <property type="match status" value="1"/>
</dbReference>
<dbReference type="Pfam" id="PF01180">
    <property type="entry name" value="DHO_dh"/>
    <property type="match status" value="1"/>
</dbReference>
<dbReference type="EMBL" id="JAGQHS010000034">
    <property type="protein sequence ID" value="MCA9755844.1"/>
    <property type="molecule type" value="Genomic_DNA"/>
</dbReference>
<feature type="domain" description="Dihydroorotate dehydrogenase catalytic" evidence="10">
    <location>
        <begin position="7"/>
        <end position="289"/>
    </location>
</feature>
<comment type="cofactor">
    <cofactor evidence="9">
        <name>FMN</name>
        <dbReference type="ChEBI" id="CHEBI:58210"/>
    </cofactor>
    <text evidence="9">Binds 1 FMN per subunit.</text>
</comment>
<dbReference type="GO" id="GO:0004152">
    <property type="term" value="F:dihydroorotate dehydrogenase activity"/>
    <property type="evidence" value="ECO:0007669"/>
    <property type="project" value="UniProtKB-UniRule"/>
</dbReference>
<feature type="binding site" evidence="9">
    <location>
        <begin position="246"/>
        <end position="247"/>
    </location>
    <ligand>
        <name>FMN</name>
        <dbReference type="ChEBI" id="CHEBI:58210"/>
    </ligand>
</feature>
<protein>
    <recommendedName>
        <fullName evidence="9">Dihydroorotate dehydrogenase</fullName>
        <shortName evidence="9">DHOD</shortName>
        <shortName evidence="9">DHODase</shortName>
        <shortName evidence="9">DHOdehase</shortName>
        <ecNumber evidence="9">1.3.-.-</ecNumber>
    </recommendedName>
</protein>
<evidence type="ECO:0000256" key="2">
    <source>
        <dbReference type="ARBA" id="ARBA00004725"/>
    </source>
</evidence>
<evidence type="ECO:0000313" key="12">
    <source>
        <dbReference type="Proteomes" id="UP000739538"/>
    </source>
</evidence>
<dbReference type="FunFam" id="3.20.20.70:FF:000027">
    <property type="entry name" value="Dihydropyrimidine dehydrogenase [NADP(+)]"/>
    <property type="match status" value="1"/>
</dbReference>
<accession>A0A956NB01</accession>
<comment type="function">
    <text evidence="9">Catalyzes the conversion of dihydroorotate to orotate.</text>
</comment>
<sequence>MSGELDLSVRVGRVTLPTPVLVASGTFGYGSESPELTRAGELGGIVTKTITLEPRRGNEPLRLHETPAGLINSIGLQNVGVDRFREEKLPKLRALGVPIIASVGGRRAEEFVETVQRLEGVDGIVAYEINVSCPNVKEGGIEFCQRPESAAEVITAVRNVTKLPLWTKLSPNVSHIGVVAKACADAGADAFTAVNTFVGLSVDVKTRRSHIPLGTGGVSGPAIRPLALAKVRETVRATPLPVVGCGGIASANDALQFLVVGASAVQVGTASFRVPDIAARIQDGMKDFLRSEGLTSIGDLIGSYLDPSGPARP</sequence>
<evidence type="ECO:0000259" key="10">
    <source>
        <dbReference type="Pfam" id="PF01180"/>
    </source>
</evidence>
<dbReference type="InterPro" id="IPR024920">
    <property type="entry name" value="Dihydroorotate_DH_1"/>
</dbReference>
<evidence type="ECO:0000313" key="11">
    <source>
        <dbReference type="EMBL" id="MCA9755844.1"/>
    </source>
</evidence>
<feature type="binding site" evidence="9">
    <location>
        <position position="168"/>
    </location>
    <ligand>
        <name>FMN</name>
        <dbReference type="ChEBI" id="CHEBI:58210"/>
    </ligand>
</feature>
<reference evidence="11" key="1">
    <citation type="submission" date="2020-04" db="EMBL/GenBank/DDBJ databases">
        <authorList>
            <person name="Zhang T."/>
        </authorList>
    </citation>
    <scope>NUCLEOTIDE SEQUENCE</scope>
    <source>
        <strain evidence="11">HKST-UBA02</strain>
    </source>
</reference>
<keyword evidence="5 9" id="KW-0285">Flavoprotein</keyword>
<dbReference type="NCBIfam" id="NF005574">
    <property type="entry name" value="PRK07259.1"/>
    <property type="match status" value="1"/>
</dbReference>
<dbReference type="InterPro" id="IPR005720">
    <property type="entry name" value="Dihydroorotate_DH_cat"/>
</dbReference>
<comment type="similarity">
    <text evidence="3 9">Belongs to the dihydroorotate dehydrogenase family. Type 1 subfamily.</text>
</comment>
<dbReference type="Proteomes" id="UP000739538">
    <property type="component" value="Unassembled WGS sequence"/>
</dbReference>
<evidence type="ECO:0000256" key="8">
    <source>
        <dbReference type="ARBA" id="ARBA00023002"/>
    </source>
</evidence>
<comment type="catalytic activity">
    <reaction evidence="9">
        <text>(S)-dihydroorotate + A = orotate + AH2</text>
        <dbReference type="Rhea" id="RHEA:18073"/>
        <dbReference type="ChEBI" id="CHEBI:13193"/>
        <dbReference type="ChEBI" id="CHEBI:17499"/>
        <dbReference type="ChEBI" id="CHEBI:30839"/>
        <dbReference type="ChEBI" id="CHEBI:30864"/>
    </reaction>
</comment>
<feature type="binding site" evidence="9">
    <location>
        <begin position="72"/>
        <end position="76"/>
    </location>
    <ligand>
        <name>substrate</name>
    </ligand>
</feature>
<proteinExistence type="inferred from homology"/>
<organism evidence="11 12">
    <name type="scientific">Eiseniibacteriota bacterium</name>
    <dbReference type="NCBI Taxonomy" id="2212470"/>
    <lineage>
        <taxon>Bacteria</taxon>
        <taxon>Candidatus Eiseniibacteriota</taxon>
    </lineage>
</organism>
<evidence type="ECO:0000256" key="7">
    <source>
        <dbReference type="ARBA" id="ARBA00022975"/>
    </source>
</evidence>
<dbReference type="InterPro" id="IPR013785">
    <property type="entry name" value="Aldolase_TIM"/>
</dbReference>
<dbReference type="InterPro" id="IPR001295">
    <property type="entry name" value="Dihydroorotate_DH_CS"/>
</dbReference>
<dbReference type="InterPro" id="IPR050074">
    <property type="entry name" value="DHO_dehydrogenase"/>
</dbReference>
<feature type="binding site" evidence="9">
    <location>
        <begin position="195"/>
        <end position="196"/>
    </location>
    <ligand>
        <name>substrate</name>
    </ligand>
</feature>
<keyword evidence="6 9" id="KW-0288">FMN</keyword>
<dbReference type="NCBIfam" id="TIGR01037">
    <property type="entry name" value="pyrD_sub1_fam"/>
    <property type="match status" value="1"/>
</dbReference>
<feature type="binding site" evidence="9">
    <location>
        <position position="48"/>
    </location>
    <ligand>
        <name>substrate</name>
    </ligand>
</feature>
<name>A0A956NB01_UNCEI</name>
<dbReference type="AlphaFoldDB" id="A0A956NB01"/>
<feature type="active site" description="Nucleophile" evidence="9">
    <location>
        <position position="133"/>
    </location>
</feature>
<feature type="binding site" evidence="9">
    <location>
        <begin position="48"/>
        <end position="49"/>
    </location>
    <ligand>
        <name>FMN</name>
        <dbReference type="ChEBI" id="CHEBI:58210"/>
    </ligand>
</feature>
<evidence type="ECO:0000256" key="1">
    <source>
        <dbReference type="ARBA" id="ARBA00004496"/>
    </source>
</evidence>
<dbReference type="InterPro" id="IPR033888">
    <property type="entry name" value="DHOD_1B"/>
</dbReference>